<dbReference type="AlphaFoldDB" id="A0A1G7I9P3"/>
<evidence type="ECO:0000313" key="2">
    <source>
        <dbReference type="Proteomes" id="UP000199406"/>
    </source>
</evidence>
<keyword evidence="2" id="KW-1185">Reference proteome</keyword>
<dbReference type="Pfam" id="PF09837">
    <property type="entry name" value="DUF2064"/>
    <property type="match status" value="1"/>
</dbReference>
<dbReference type="SUPFAM" id="SSF53448">
    <property type="entry name" value="Nucleotide-diphospho-sugar transferases"/>
    <property type="match status" value="1"/>
</dbReference>
<protein>
    <recommendedName>
        <fullName evidence="3">Glycosyltransferase</fullName>
    </recommendedName>
</protein>
<dbReference type="Proteomes" id="UP000199406">
    <property type="component" value="Unassembled WGS sequence"/>
</dbReference>
<dbReference type="OrthoDB" id="9798250at2"/>
<dbReference type="InterPro" id="IPR018641">
    <property type="entry name" value="Trfase_1_rSAM/seldom-assoc"/>
</dbReference>
<gene>
    <name evidence="1" type="ORF">SAMN05660662_1077</name>
</gene>
<evidence type="ECO:0008006" key="3">
    <source>
        <dbReference type="Google" id="ProtNLM"/>
    </source>
</evidence>
<proteinExistence type="predicted"/>
<dbReference type="PANTHER" id="PTHR36529">
    <property type="entry name" value="SLL1095 PROTEIN"/>
    <property type="match status" value="1"/>
</dbReference>
<dbReference type="InterPro" id="IPR029044">
    <property type="entry name" value="Nucleotide-diphossugar_trans"/>
</dbReference>
<accession>A0A1G7I9P3</accession>
<dbReference type="PANTHER" id="PTHR36529:SF1">
    <property type="entry name" value="GLYCOSYLTRANSFERASE"/>
    <property type="match status" value="1"/>
</dbReference>
<name>A0A1G7I9P3_9ACTN</name>
<dbReference type="RefSeq" id="WP_091763991.1">
    <property type="nucleotide sequence ID" value="NZ_FNBT01000001.1"/>
</dbReference>
<dbReference type="EMBL" id="FNBT01000001">
    <property type="protein sequence ID" value="SDF09415.1"/>
    <property type="molecule type" value="Genomic_DNA"/>
</dbReference>
<dbReference type="Gene3D" id="3.90.550.10">
    <property type="entry name" value="Spore Coat Polysaccharide Biosynthesis Protein SpsA, Chain A"/>
    <property type="match status" value="1"/>
</dbReference>
<organism evidence="1 2">
    <name type="scientific">Blastococcus aurantiacus</name>
    <dbReference type="NCBI Taxonomy" id="1550231"/>
    <lineage>
        <taxon>Bacteria</taxon>
        <taxon>Bacillati</taxon>
        <taxon>Actinomycetota</taxon>
        <taxon>Actinomycetes</taxon>
        <taxon>Geodermatophilales</taxon>
        <taxon>Geodermatophilaceae</taxon>
        <taxon>Blastococcus</taxon>
    </lineage>
</organism>
<dbReference type="STRING" id="1550231.SAMN05660662_1077"/>
<evidence type="ECO:0000313" key="1">
    <source>
        <dbReference type="EMBL" id="SDF09415.1"/>
    </source>
</evidence>
<sequence length="224" mass="22597">MTGLLRTQVLVITKAPVPGRSKTRLTPPCSPEQAAGIAAAAVGDTLDAVRAAPVSRRVVALDGAPGSLDLDGFTVVPQVEGDLGTRLAAAFADAMSGTVPPTLLIGMDTPQVTADLLVRCAERLEFGGPGTAVLGTAPDGGWWALGLHSADGAAVLATVPMSREDTAVRTRAALEAIGLLVLDLPELTDIDHFPDALAVAAQCPPDSRTARVVASVAAAVGSPA</sequence>
<reference evidence="2" key="1">
    <citation type="submission" date="2016-10" db="EMBL/GenBank/DDBJ databases">
        <authorList>
            <person name="Varghese N."/>
            <person name="Submissions S."/>
        </authorList>
    </citation>
    <scope>NUCLEOTIDE SEQUENCE [LARGE SCALE GENOMIC DNA]</scope>
    <source>
        <strain evidence="2">DSM 44268</strain>
    </source>
</reference>